<dbReference type="OrthoDB" id="1787345at2"/>
<proteinExistence type="predicted"/>
<protein>
    <submittedName>
        <fullName evidence="1">Uncharacterized protein</fullName>
    </submittedName>
</protein>
<dbReference type="STRING" id="696281.Desru_3034"/>
<dbReference type="KEGG" id="dru:Desru_3034"/>
<evidence type="ECO:0000313" key="1">
    <source>
        <dbReference type="EMBL" id="AEG61245.1"/>
    </source>
</evidence>
<evidence type="ECO:0000313" key="2">
    <source>
        <dbReference type="Proteomes" id="UP000009234"/>
    </source>
</evidence>
<reference evidence="1 2" key="2">
    <citation type="journal article" date="2012" name="Stand. Genomic Sci.">
        <title>Complete genome sequence of the sulfate-reducing firmicute Desulfotomaculum ruminis type strain (DL(T)).</title>
        <authorList>
            <person name="Spring S."/>
            <person name="Visser M."/>
            <person name="Lu M."/>
            <person name="Copeland A."/>
            <person name="Lapidus A."/>
            <person name="Lucas S."/>
            <person name="Cheng J.F."/>
            <person name="Han C."/>
            <person name="Tapia R."/>
            <person name="Goodwin L.A."/>
            <person name="Pitluck S."/>
            <person name="Ivanova N."/>
            <person name="Land M."/>
            <person name="Hauser L."/>
            <person name="Larimer F."/>
            <person name="Rohde M."/>
            <person name="Goker M."/>
            <person name="Detter J.C."/>
            <person name="Kyrpides N.C."/>
            <person name="Woyke T."/>
            <person name="Schaap P.J."/>
            <person name="Plugge C.M."/>
            <person name="Muyzer G."/>
            <person name="Kuever J."/>
            <person name="Pereira I.A."/>
            <person name="Parshina S.N."/>
            <person name="Bernier-Latmani R."/>
            <person name="Stams A.J."/>
            <person name="Klenk H.P."/>
        </authorList>
    </citation>
    <scope>NUCLEOTIDE SEQUENCE [LARGE SCALE GENOMIC DNA]</scope>
    <source>
        <strain evidence="2">ATCC 23193 / DSM 2154 / NCIB 8452 / DL</strain>
    </source>
</reference>
<dbReference type="Proteomes" id="UP000009234">
    <property type="component" value="Chromosome"/>
</dbReference>
<dbReference type="HOGENOM" id="CLU_2632322_0_0_9"/>
<organism evidence="1 2">
    <name type="scientific">Desulforamulus ruminis (strain ATCC 23193 / DSM 2154 / NCIMB 8452 / DL)</name>
    <name type="common">Desulfotomaculum ruminis</name>
    <dbReference type="NCBI Taxonomy" id="696281"/>
    <lineage>
        <taxon>Bacteria</taxon>
        <taxon>Bacillati</taxon>
        <taxon>Bacillota</taxon>
        <taxon>Clostridia</taxon>
        <taxon>Eubacteriales</taxon>
        <taxon>Peptococcaceae</taxon>
        <taxon>Desulforamulus</taxon>
    </lineage>
</organism>
<dbReference type="EMBL" id="CP002780">
    <property type="protein sequence ID" value="AEG61245.1"/>
    <property type="molecule type" value="Genomic_DNA"/>
</dbReference>
<name>F6DTS1_DESRL</name>
<reference evidence="2" key="1">
    <citation type="submission" date="2011-05" db="EMBL/GenBank/DDBJ databases">
        <title>Complete sequence of Desulfotomaculum ruminis DSM 2154.</title>
        <authorList>
            <person name="Lucas S."/>
            <person name="Copeland A."/>
            <person name="Lapidus A."/>
            <person name="Cheng J.-F."/>
            <person name="Goodwin L."/>
            <person name="Pitluck S."/>
            <person name="Lu M."/>
            <person name="Detter J.C."/>
            <person name="Han C."/>
            <person name="Tapia R."/>
            <person name="Land M."/>
            <person name="Hauser L."/>
            <person name="Kyrpides N."/>
            <person name="Ivanova N."/>
            <person name="Mikhailova N."/>
            <person name="Pagani I."/>
            <person name="Stams A.J.M."/>
            <person name="Plugge C.M."/>
            <person name="Muyzer G."/>
            <person name="Kuever J."/>
            <person name="Parshina S.N."/>
            <person name="Ivanova A.E."/>
            <person name="Nazina T.N."/>
            <person name="Brambilla E."/>
            <person name="Spring S."/>
            <person name="Klenk H.-P."/>
            <person name="Woyke T."/>
        </authorList>
    </citation>
    <scope>NUCLEOTIDE SEQUENCE [LARGE SCALE GENOMIC DNA]</scope>
    <source>
        <strain evidence="2">ATCC 23193 / DSM 2154 / NCIB 8452 / DL</strain>
    </source>
</reference>
<gene>
    <name evidence="1" type="ordered locus">Desru_3034</name>
</gene>
<dbReference type="AlphaFoldDB" id="F6DTS1"/>
<keyword evidence="2" id="KW-1185">Reference proteome</keyword>
<accession>F6DTS1</accession>
<sequence length="78" mass="9051">MEKIQLNFLNPQSPFTLFLILVLLVLGTEKELESYLENAKNFVLETRRSMESIRGGVQNMHANMTAFQTHLLQLNEKK</sequence>